<sequence length="39" mass="4311">MTFLKFSGLAEPVSKEESFNVVLLFTVSSLHSPEILALE</sequence>
<accession>A0A2P2IKI6</accession>
<organism evidence="1">
    <name type="scientific">Rhizophora mucronata</name>
    <name type="common">Asiatic mangrove</name>
    <dbReference type="NCBI Taxonomy" id="61149"/>
    <lineage>
        <taxon>Eukaryota</taxon>
        <taxon>Viridiplantae</taxon>
        <taxon>Streptophyta</taxon>
        <taxon>Embryophyta</taxon>
        <taxon>Tracheophyta</taxon>
        <taxon>Spermatophyta</taxon>
        <taxon>Magnoliopsida</taxon>
        <taxon>eudicotyledons</taxon>
        <taxon>Gunneridae</taxon>
        <taxon>Pentapetalae</taxon>
        <taxon>rosids</taxon>
        <taxon>fabids</taxon>
        <taxon>Malpighiales</taxon>
        <taxon>Rhizophoraceae</taxon>
        <taxon>Rhizophora</taxon>
    </lineage>
</organism>
<dbReference type="EMBL" id="GGEC01001252">
    <property type="protein sequence ID" value="MBW81735.1"/>
    <property type="molecule type" value="Transcribed_RNA"/>
</dbReference>
<reference evidence="1" key="1">
    <citation type="submission" date="2018-02" db="EMBL/GenBank/DDBJ databases">
        <title>Rhizophora mucronata_Transcriptome.</title>
        <authorList>
            <person name="Meera S.P."/>
            <person name="Sreeshan A."/>
            <person name="Augustine A."/>
        </authorList>
    </citation>
    <scope>NUCLEOTIDE SEQUENCE</scope>
    <source>
        <tissue evidence="1">Leaf</tissue>
    </source>
</reference>
<protein>
    <submittedName>
        <fullName evidence="1">Uncharacterized protein</fullName>
    </submittedName>
</protein>
<evidence type="ECO:0000313" key="1">
    <source>
        <dbReference type="EMBL" id="MBW81735.1"/>
    </source>
</evidence>
<name>A0A2P2IKI6_RHIMU</name>
<proteinExistence type="predicted"/>
<dbReference type="AlphaFoldDB" id="A0A2P2IKI6"/>